<dbReference type="CDD" id="cd02249">
    <property type="entry name" value="ZZ"/>
    <property type="match status" value="1"/>
</dbReference>
<dbReference type="InterPro" id="IPR043145">
    <property type="entry name" value="Znf_ZZ_sf"/>
</dbReference>
<dbReference type="Gene3D" id="3.30.60.90">
    <property type="match status" value="4"/>
</dbReference>
<feature type="region of interest" description="Disordered" evidence="5">
    <location>
        <begin position="581"/>
        <end position="603"/>
    </location>
</feature>
<dbReference type="InterPro" id="IPR013783">
    <property type="entry name" value="Ig-like_fold"/>
</dbReference>
<dbReference type="Pfam" id="PF00569">
    <property type="entry name" value="ZZ"/>
    <property type="match status" value="3"/>
</dbReference>
<comment type="caution">
    <text evidence="7">The sequence shown here is derived from an EMBL/GenBank/DDBJ whole genome shotgun (WGS) entry which is preliminary data.</text>
</comment>
<evidence type="ECO:0000256" key="1">
    <source>
        <dbReference type="ARBA" id="ARBA00022723"/>
    </source>
</evidence>
<dbReference type="PANTHER" id="PTHR20930">
    <property type="entry name" value="OVARIAN CARCINOMA ANTIGEN CA125-RELATED"/>
    <property type="match status" value="1"/>
</dbReference>
<keyword evidence="2 4" id="KW-0863">Zinc-finger</keyword>
<dbReference type="Gene3D" id="2.60.40.10">
    <property type="entry name" value="Immunoglobulins"/>
    <property type="match status" value="1"/>
</dbReference>
<proteinExistence type="predicted"/>
<keyword evidence="8" id="KW-1185">Reference proteome</keyword>
<organism evidence="7 8">
    <name type="scientific">Diplogelasinospora grovesii</name>
    <dbReference type="NCBI Taxonomy" id="303347"/>
    <lineage>
        <taxon>Eukaryota</taxon>
        <taxon>Fungi</taxon>
        <taxon>Dikarya</taxon>
        <taxon>Ascomycota</taxon>
        <taxon>Pezizomycotina</taxon>
        <taxon>Sordariomycetes</taxon>
        <taxon>Sordariomycetidae</taxon>
        <taxon>Sordariales</taxon>
        <taxon>Diplogelasinosporaceae</taxon>
        <taxon>Diplogelasinospora</taxon>
    </lineage>
</organism>
<feature type="region of interest" description="Disordered" evidence="5">
    <location>
        <begin position="283"/>
        <end position="310"/>
    </location>
</feature>
<dbReference type="Proteomes" id="UP001303473">
    <property type="component" value="Unassembled WGS sequence"/>
</dbReference>
<name>A0AAN6NCP3_9PEZI</name>
<feature type="domain" description="ZZ-type" evidence="6">
    <location>
        <begin position="330"/>
        <end position="384"/>
    </location>
</feature>
<feature type="compositionally biased region" description="Acidic residues" evidence="5">
    <location>
        <begin position="808"/>
        <end position="817"/>
    </location>
</feature>
<gene>
    <name evidence="7" type="ORF">QBC46DRAFT_406558</name>
</gene>
<accession>A0AAN6NCP3</accession>
<dbReference type="CDD" id="cd02340">
    <property type="entry name" value="ZZ_NBR1_like"/>
    <property type="match status" value="2"/>
</dbReference>
<feature type="region of interest" description="Disordered" evidence="5">
    <location>
        <begin position="97"/>
        <end position="166"/>
    </location>
</feature>
<dbReference type="InterPro" id="IPR000433">
    <property type="entry name" value="Znf_ZZ"/>
</dbReference>
<evidence type="ECO:0000313" key="7">
    <source>
        <dbReference type="EMBL" id="KAK3942328.1"/>
    </source>
</evidence>
<dbReference type="CDD" id="cd02341">
    <property type="entry name" value="ZZ_ZZZ3"/>
    <property type="match status" value="1"/>
</dbReference>
<dbReference type="Pfam" id="PF16158">
    <property type="entry name" value="N_BRCA1_IG"/>
    <property type="match status" value="1"/>
</dbReference>
<dbReference type="InterPro" id="IPR041981">
    <property type="entry name" value="ZZZ3_ZZ"/>
</dbReference>
<evidence type="ECO:0000256" key="4">
    <source>
        <dbReference type="PROSITE-ProRule" id="PRU00228"/>
    </source>
</evidence>
<feature type="compositionally biased region" description="Basic and acidic residues" evidence="5">
    <location>
        <begin position="593"/>
        <end position="603"/>
    </location>
</feature>
<feature type="region of interest" description="Disordered" evidence="5">
    <location>
        <begin position="795"/>
        <end position="854"/>
    </location>
</feature>
<sequence length="877" mass="96911">MASSTPTSADTLVTIKVNLDGAVRRFKLPLRELGPNALENKLRNILSIPPTAEALIERYSDSASAYVVLDQTNTAVYKQLYRAAKAKHKLKLRVSVKEEAASEEDEEKSGPKPASVADEVEEEAAQPTQSNEDTTKAHEEVIASPSSASVQPEETENGTPSRPEAPEPITQAQELKERNLVTFQTSMASLQKTAAVPSAALQIAHALTSGSTSTPSLPASCPNYAVCCNSCDRTIPEAHYHCSICDDGDFDLCQNCVDRGITCHGQDHWLIKRFVKNGAITSSTTETIAPKPKPKPKQAPQVPQARPVEKPVPALIPDRIVPILNDFLYSSMRTCNCCVQELPELQFVHCTTCDDYDLCRACFAKNQHGHHPKHAFVAAVEGTRLEPNVHRRLAPGRDTTHSAICDGCDKTIRGVRHKCLDCPDWDYCSSCEVNASFIHPGHRFVPIYEALETHPMVATRLHNRPTHVGICCDGPLCTVARDTSSYIVGDRFKCAVCHDTDFCANCEASPANTHNRTHPLIKFKTPVRNVSVTTTGEHENGRVMPTMGDRNRSRPATTSSRATETTSQNVLSTNLTTVVDVQPSAPSTPVTTEEAKAEEVKQEEVEEKKPAVVEKPLTANDLVAFFVRDRVEDGTVFAPDHIFEQTWVLRNGGNVAWPAGCSVKFVGGDYMGYVDSNHPAATEELDQSCESDVAFAAVQPGEEFSFTVLMRTPSRPGRVISYWRLTTKDGLKFGHRLWCDVTVEKPKSVPEAPMIEEQTKELPKEEPTIAVAEPKTEEVRVEQSQYIFPKLEKESPGSSVFVGKEVDEKEEEVEQEEVMASPDGRPVPSTEDELEDCDEDEEWAEESEEGFLTDEEYDVLDASDEEYFDEQQKQLKK</sequence>
<evidence type="ECO:0000256" key="2">
    <source>
        <dbReference type="ARBA" id="ARBA00022771"/>
    </source>
</evidence>
<dbReference type="SUPFAM" id="SSF57850">
    <property type="entry name" value="RING/U-box"/>
    <property type="match status" value="4"/>
</dbReference>
<dbReference type="PROSITE" id="PS50135">
    <property type="entry name" value="ZF_ZZ_2"/>
    <property type="match status" value="1"/>
</dbReference>
<keyword evidence="3" id="KW-0862">Zinc</keyword>
<keyword evidence="1" id="KW-0479">Metal-binding</keyword>
<evidence type="ECO:0000256" key="3">
    <source>
        <dbReference type="ARBA" id="ARBA00022833"/>
    </source>
</evidence>
<reference evidence="8" key="1">
    <citation type="journal article" date="2023" name="Mol. Phylogenet. Evol.">
        <title>Genome-scale phylogeny and comparative genomics of the fungal order Sordariales.</title>
        <authorList>
            <person name="Hensen N."/>
            <person name="Bonometti L."/>
            <person name="Westerberg I."/>
            <person name="Brannstrom I.O."/>
            <person name="Guillou S."/>
            <person name="Cros-Aarteil S."/>
            <person name="Calhoun S."/>
            <person name="Haridas S."/>
            <person name="Kuo A."/>
            <person name="Mondo S."/>
            <person name="Pangilinan J."/>
            <person name="Riley R."/>
            <person name="LaButti K."/>
            <person name="Andreopoulos B."/>
            <person name="Lipzen A."/>
            <person name="Chen C."/>
            <person name="Yan M."/>
            <person name="Daum C."/>
            <person name="Ng V."/>
            <person name="Clum A."/>
            <person name="Steindorff A."/>
            <person name="Ohm R.A."/>
            <person name="Martin F."/>
            <person name="Silar P."/>
            <person name="Natvig D.O."/>
            <person name="Lalanne C."/>
            <person name="Gautier V."/>
            <person name="Ament-Velasquez S.L."/>
            <person name="Kruys A."/>
            <person name="Hutchinson M.I."/>
            <person name="Powell A.J."/>
            <person name="Barry K."/>
            <person name="Miller A.N."/>
            <person name="Grigoriev I.V."/>
            <person name="Debuchy R."/>
            <person name="Gladieux P."/>
            <person name="Hiltunen Thoren M."/>
            <person name="Johannesson H."/>
        </authorList>
    </citation>
    <scope>NUCLEOTIDE SEQUENCE [LARGE SCALE GENOMIC DNA]</scope>
    <source>
        <strain evidence="8">CBS 340.73</strain>
    </source>
</reference>
<evidence type="ECO:0000259" key="6">
    <source>
        <dbReference type="PROSITE" id="PS50135"/>
    </source>
</evidence>
<evidence type="ECO:0000313" key="8">
    <source>
        <dbReference type="Proteomes" id="UP001303473"/>
    </source>
</evidence>
<protein>
    <submittedName>
        <fullName evidence="7">Next to BRCA1 gene 1 protein</fullName>
    </submittedName>
</protein>
<feature type="compositionally biased region" description="Low complexity" evidence="5">
    <location>
        <begin position="554"/>
        <end position="567"/>
    </location>
</feature>
<dbReference type="AlphaFoldDB" id="A0AAN6NCP3"/>
<dbReference type="InterPro" id="IPR032350">
    <property type="entry name" value="Nbr1_FW"/>
</dbReference>
<feature type="compositionally biased region" description="Acidic residues" evidence="5">
    <location>
        <begin position="830"/>
        <end position="854"/>
    </location>
</feature>
<evidence type="ECO:0000256" key="5">
    <source>
        <dbReference type="SAM" id="MobiDB-lite"/>
    </source>
</evidence>
<dbReference type="GO" id="GO:0008270">
    <property type="term" value="F:zinc ion binding"/>
    <property type="evidence" value="ECO:0007669"/>
    <property type="project" value="UniProtKB-KW"/>
</dbReference>
<dbReference type="CDD" id="cd14947">
    <property type="entry name" value="NBR1_like"/>
    <property type="match status" value="1"/>
</dbReference>
<dbReference type="PANTHER" id="PTHR20930:SF0">
    <property type="entry name" value="PROTEIN ILRUN"/>
    <property type="match status" value="1"/>
</dbReference>
<dbReference type="EMBL" id="MU853775">
    <property type="protein sequence ID" value="KAK3942328.1"/>
    <property type="molecule type" value="Genomic_DNA"/>
</dbReference>
<feature type="region of interest" description="Disordered" evidence="5">
    <location>
        <begin position="538"/>
        <end position="568"/>
    </location>
</feature>
<feature type="compositionally biased region" description="Polar residues" evidence="5">
    <location>
        <begin position="144"/>
        <end position="160"/>
    </location>
</feature>
<dbReference type="SMART" id="SM00291">
    <property type="entry name" value="ZnF_ZZ"/>
    <property type="match status" value="4"/>
</dbReference>